<dbReference type="EMBL" id="LEKV01001862">
    <property type="protein sequence ID" value="KVI05726.1"/>
    <property type="molecule type" value="Genomic_DNA"/>
</dbReference>
<evidence type="ECO:0000313" key="2">
    <source>
        <dbReference type="EMBL" id="KVI05726.1"/>
    </source>
</evidence>
<keyword evidence="3" id="KW-1185">Reference proteome</keyword>
<keyword evidence="1" id="KW-1133">Transmembrane helix</keyword>
<feature type="transmembrane region" description="Helical" evidence="1">
    <location>
        <begin position="168"/>
        <end position="190"/>
    </location>
</feature>
<dbReference type="Gramene" id="KVI05726">
    <property type="protein sequence ID" value="KVI05726"/>
    <property type="gene ID" value="Ccrd_015941"/>
</dbReference>
<keyword evidence="1" id="KW-0472">Membrane</keyword>
<sequence length="293" mass="33381">MGFSSLIESGFDFGFKKGFIEAMESVSMAAILNTSNVCFFSWFIVWGFLDILKQRRGGGGGERTRFLRNLPLFSIITLVSSFIIMISHMGFCVCKFLKHEVVTCESVILAFTWCLATVVTVYSLVNRRVGQTRRWCMVLVLFWVFSGILDLVLVTFIIFDYFESKNMHILGSIANIIDIFTLPFLILLCSNGVQFCVTKKHKELEEPLLQENGQENLGDTSAFTKAGIWKRVTFNWLNPLFVLGRTQKLEFNHVPSIPESETAEEAAFWLEESLQKQKTRVSTVEGKEDCINQ</sequence>
<dbReference type="OMA" id="IIMISHM"/>
<organism evidence="2 3">
    <name type="scientific">Cynara cardunculus var. scolymus</name>
    <name type="common">Globe artichoke</name>
    <name type="synonym">Cynara scolymus</name>
    <dbReference type="NCBI Taxonomy" id="59895"/>
    <lineage>
        <taxon>Eukaryota</taxon>
        <taxon>Viridiplantae</taxon>
        <taxon>Streptophyta</taxon>
        <taxon>Embryophyta</taxon>
        <taxon>Tracheophyta</taxon>
        <taxon>Spermatophyta</taxon>
        <taxon>Magnoliopsida</taxon>
        <taxon>eudicotyledons</taxon>
        <taxon>Gunneridae</taxon>
        <taxon>Pentapetalae</taxon>
        <taxon>asterids</taxon>
        <taxon>campanulids</taxon>
        <taxon>Asterales</taxon>
        <taxon>Asteraceae</taxon>
        <taxon>Carduoideae</taxon>
        <taxon>Cardueae</taxon>
        <taxon>Carduinae</taxon>
        <taxon>Cynara</taxon>
    </lineage>
</organism>
<dbReference type="Proteomes" id="UP000243975">
    <property type="component" value="Unassembled WGS sequence"/>
</dbReference>
<feature type="transmembrane region" description="Helical" evidence="1">
    <location>
        <begin position="26"/>
        <end position="49"/>
    </location>
</feature>
<protein>
    <submittedName>
        <fullName evidence="2">Uncharacterized protein</fullName>
    </submittedName>
</protein>
<feature type="transmembrane region" description="Helical" evidence="1">
    <location>
        <begin position="70"/>
        <end position="91"/>
    </location>
</feature>
<proteinExistence type="predicted"/>
<evidence type="ECO:0000256" key="1">
    <source>
        <dbReference type="SAM" id="Phobius"/>
    </source>
</evidence>
<reference evidence="2 3" key="1">
    <citation type="journal article" date="2016" name="Sci. Rep.">
        <title>The genome sequence of the outbreeding globe artichoke constructed de novo incorporating a phase-aware low-pass sequencing strategy of F1 progeny.</title>
        <authorList>
            <person name="Scaglione D."/>
            <person name="Reyes-Chin-Wo S."/>
            <person name="Acquadro A."/>
            <person name="Froenicke L."/>
            <person name="Portis E."/>
            <person name="Beitel C."/>
            <person name="Tirone M."/>
            <person name="Mauro R."/>
            <person name="Lo Monaco A."/>
            <person name="Mauromicale G."/>
            <person name="Faccioli P."/>
            <person name="Cattivelli L."/>
            <person name="Rieseberg L."/>
            <person name="Michelmore R."/>
            <person name="Lanteri S."/>
        </authorList>
    </citation>
    <scope>NUCLEOTIDE SEQUENCE [LARGE SCALE GENOMIC DNA]</scope>
    <source>
        <strain evidence="2">2C</strain>
    </source>
</reference>
<keyword evidence="1" id="KW-0812">Transmembrane</keyword>
<feature type="transmembrane region" description="Helical" evidence="1">
    <location>
        <begin position="106"/>
        <end position="125"/>
    </location>
</feature>
<comment type="caution">
    <text evidence="2">The sequence shown here is derived from an EMBL/GenBank/DDBJ whole genome shotgun (WGS) entry which is preliminary data.</text>
</comment>
<dbReference type="AlphaFoldDB" id="A0A103YAW8"/>
<name>A0A103YAW8_CYNCS</name>
<accession>A0A103YAW8</accession>
<feature type="transmembrane region" description="Helical" evidence="1">
    <location>
        <begin position="137"/>
        <end position="162"/>
    </location>
</feature>
<evidence type="ECO:0000313" key="3">
    <source>
        <dbReference type="Proteomes" id="UP000243975"/>
    </source>
</evidence>
<dbReference type="STRING" id="59895.A0A103YAW8"/>
<gene>
    <name evidence="2" type="ORF">Ccrd_015941</name>
</gene>